<name>A0A8S5U0U1_9CAUD</name>
<organism evidence="1">
    <name type="scientific">Podoviridae sp. ctpWp23</name>
    <dbReference type="NCBI Taxonomy" id="2825277"/>
    <lineage>
        <taxon>Viruses</taxon>
        <taxon>Duplodnaviria</taxon>
        <taxon>Heunggongvirae</taxon>
        <taxon>Uroviricota</taxon>
        <taxon>Caudoviricetes</taxon>
    </lineage>
</organism>
<dbReference type="EMBL" id="BK015977">
    <property type="protein sequence ID" value="DAF88054.1"/>
    <property type="molecule type" value="Genomic_DNA"/>
</dbReference>
<protein>
    <submittedName>
        <fullName evidence="1">Crystallin beta/gamma motif-containing protein</fullName>
    </submittedName>
</protein>
<sequence length="1231" mass="137741">MFASDEQIQQTQYINGMTLMFEDAAQAGMDDADYAQYRHNAERATAEAQDDLTARALRDMAFIRNLRARKIREMRKQYKADFQRAEMAARGSIMSQPVYRAWQLLTDRMTEEKRIGDGKPKFDKQVDAAHDSLFEAIAKLGGVNKDEMISQFGLDPKDKIPAVHIGYPVLRKTNGRSIDRMIEALTKEGYLPVDDTGKADPRDFEERFFDEMRGTKRYSSAYVPHEQKAGDHVANPYALTAVRFDHDSLVAMGVDGQKLERLIDFDMTRKNGGMHPDLVSDLILNEDGEPVFSGGEDLIRALTEARPPQEAIEENAYLNILAEKGEVPTQADFEEAADLAAHSEIRQRVIASEFKALSKATGAASLIRKAASVYAKEKVEQIKVRDLRPSVYTRAEAKAAKASMEAFRKGDIPTAATQKRNQLLQNSMAREVLKAREEMESARKYLGKFNRVVKSIDIEYREQIEALLESVELSNAPSLKDLDKRTSLLQFVKKMEEQGRAHNIDAEYIAEIQAKRNYREMTVEEMRVLVDTVKGIEHLGRLENKMLTARDKRTYQEIRDKIVESIRDNARDHDKRTSTAANNIERVEDGFSGFMWGHIKISSIARILDGGKDAGAFWNYFIRPINEAADREATMTAETAQKLEEILKPLNDNLTHREYWRSAEYQIGGQKFTRRQLFAIALNLGNEGNIQRLLSGGHGSVRNWNMPEVMDAMQHLTSKEWQAVQKVWDLFESFRPQIAELERKVVGIEPQWVEAKPLTVRTADGEMLTLRGGYYPAKYDPASTQAAESGNALSDIEDIKNAVKMAANTRHSFTKDRAEAVKNRPLLLDLSVTYNGLNEIIHDLTHREAVIDAARLLKSSSIDKAIRETLGAQAKQQLNKALEDIARGNTAPVKGFDEYSGLLRQNVSMTGLGFNVVSAAVQITGFIPAVARLGGKYAWAGLSQYTTHPIKATQSAMEQSEFMRNRGNTRLREIREVAATINGAGKIRKFLTKYSYWLMLKVQQIVDTAIWHGALAKAMDSGKDLDTAIKLADQTVLDTQGGGQIKDLSAFERGSNTQKLFTVFYAYMNTALNQGFVEAKTQKSKAKLAADLMMIYVVPTALTTLMKSALIPGDDDEDLAKKLEKEQISFLLGLFVGGREMAQLANIMTGDRFYGYAGPSGLRPIDDTYKFAQQAAQGEFDSAFVRASVNLLGDAFGLPSAQINRTIKGAEALQDDETDNPAALLMGHQGN</sequence>
<proteinExistence type="predicted"/>
<accession>A0A8S5U0U1</accession>
<evidence type="ECO:0000313" key="1">
    <source>
        <dbReference type="EMBL" id="DAF88054.1"/>
    </source>
</evidence>
<reference evidence="1" key="1">
    <citation type="journal article" date="2021" name="Proc. Natl. Acad. Sci. U.S.A.">
        <title>A Catalog of Tens of Thousands of Viruses from Human Metagenomes Reveals Hidden Associations with Chronic Diseases.</title>
        <authorList>
            <person name="Tisza M.J."/>
            <person name="Buck C.B."/>
        </authorList>
    </citation>
    <scope>NUCLEOTIDE SEQUENCE</scope>
    <source>
        <strain evidence="1">CtpWp23</strain>
    </source>
</reference>